<name>S0FL04_RUMCE</name>
<protein>
    <recommendedName>
        <fullName evidence="3">Lipoprotein</fullName>
    </recommendedName>
</protein>
<dbReference type="PROSITE" id="PS51257">
    <property type="entry name" value="PROKAR_LIPOPROTEIN"/>
    <property type="match status" value="1"/>
</dbReference>
<keyword evidence="2" id="KW-1185">Reference proteome</keyword>
<reference evidence="1 2" key="1">
    <citation type="journal article" date="2013" name="Genome Announc.">
        <title>Draft Genome Sequence of the Cellulolytic, Mesophilic, Anaerobic Bacterium Clostridium termitidis Strain CT1112 (DSM 5398).</title>
        <authorList>
            <person name="Lal S."/>
            <person name="Ramachandran U."/>
            <person name="Zhang X."/>
            <person name="Munir R."/>
            <person name="Sparling R."/>
            <person name="Levin D.B."/>
        </authorList>
    </citation>
    <scope>NUCLEOTIDE SEQUENCE [LARGE SCALE GENOMIC DNA]</scope>
    <source>
        <strain evidence="1 2">CT1112</strain>
    </source>
</reference>
<evidence type="ECO:0000313" key="2">
    <source>
        <dbReference type="Proteomes" id="UP000014155"/>
    </source>
</evidence>
<comment type="caution">
    <text evidence="1">The sequence shown here is derived from an EMBL/GenBank/DDBJ whole genome shotgun (WGS) entry which is preliminary data.</text>
</comment>
<dbReference type="STRING" id="1195236.CTER_4773"/>
<accession>S0FL04</accession>
<dbReference type="AlphaFoldDB" id="S0FL04"/>
<proteinExistence type="predicted"/>
<evidence type="ECO:0008006" key="3">
    <source>
        <dbReference type="Google" id="ProtNLM"/>
    </source>
</evidence>
<dbReference type="Proteomes" id="UP000014155">
    <property type="component" value="Unassembled WGS sequence"/>
</dbReference>
<dbReference type="PATRIC" id="fig|1195236.3.peg.4960"/>
<gene>
    <name evidence="1" type="ORF">CTER_4773</name>
</gene>
<dbReference type="eggNOG" id="ENOG502Z81P">
    <property type="taxonomic scope" value="Bacteria"/>
</dbReference>
<evidence type="ECO:0000313" key="1">
    <source>
        <dbReference type="EMBL" id="EMS69844.1"/>
    </source>
</evidence>
<dbReference type="EMBL" id="AORV01000065">
    <property type="protein sequence ID" value="EMS69844.1"/>
    <property type="molecule type" value="Genomic_DNA"/>
</dbReference>
<sequence>MKPNYRLLWAILVLILCFSTAGCTSIEFDIEETINPPQYDRMAVQGTWKIDRFISAIPENKDTKINIESIKNKYLDQWAIFDSELGAVGTDTCVKPRYRVIRTTADSFIQSKYRIDGNKLGLGKQDISVVNVSSDNQLFYEIILTDEKTAYVYIDNGFLALSKTSDKVDAKLKEKSLGNVGQNVSNGQYEEDPLLRSGILIGIRAEDNSYRTLWIYSKNREVKTVSGAKQLLLPRAKGFWQVGVINENNINAIYAEPFIERDIPDRSIMDRLKGNILKISPETRITFLGNDYIGTGDGEEYRVYPVETLKEGKAALFPEINNEYAENVYEQAANNFITSLKGEAADKAIKKVDEMNFTLARRNGHWILKSRLYFQQPYEKEYQDFDLKLMVPSRLIHYDEMNIQWNDIKSKLPWTSDAFMSPNKDIAVLVDGNSLSLYTIKNSSNIGKQLLKIQLAKGETIVMAEWSIGRYADIWDNFVGKIFTADNSSGYSGR</sequence>
<organism evidence="1 2">
    <name type="scientific">Ruminiclostridium cellobioparum subsp. termitidis CT1112</name>
    <dbReference type="NCBI Taxonomy" id="1195236"/>
    <lineage>
        <taxon>Bacteria</taxon>
        <taxon>Bacillati</taxon>
        <taxon>Bacillota</taxon>
        <taxon>Clostridia</taxon>
        <taxon>Eubacteriales</taxon>
        <taxon>Oscillospiraceae</taxon>
        <taxon>Ruminiclostridium</taxon>
    </lineage>
</organism>
<dbReference type="RefSeq" id="WP_004630272.1">
    <property type="nucleotide sequence ID" value="NZ_AORV01000065.1"/>
</dbReference>